<dbReference type="VEuPathDB" id="FungiDB:I7I51_00351"/>
<protein>
    <recommendedName>
        <fullName evidence="3">Aminoglycoside phosphotransferase domain-containing protein</fullName>
    </recommendedName>
</protein>
<dbReference type="Gene3D" id="3.90.1200.10">
    <property type="match status" value="1"/>
</dbReference>
<gene>
    <name evidence="1" type="ORF">I7I51_00351</name>
</gene>
<organism evidence="1 2">
    <name type="scientific">Ajellomyces capsulatus</name>
    <name type="common">Darling's disease fungus</name>
    <name type="synonym">Histoplasma capsulatum</name>
    <dbReference type="NCBI Taxonomy" id="5037"/>
    <lineage>
        <taxon>Eukaryota</taxon>
        <taxon>Fungi</taxon>
        <taxon>Dikarya</taxon>
        <taxon>Ascomycota</taxon>
        <taxon>Pezizomycotina</taxon>
        <taxon>Eurotiomycetes</taxon>
        <taxon>Eurotiomycetidae</taxon>
        <taxon>Onygenales</taxon>
        <taxon>Ajellomycetaceae</taxon>
        <taxon>Histoplasma</taxon>
    </lineage>
</organism>
<dbReference type="PANTHER" id="PTHR21310:SF58">
    <property type="entry name" value="AMINOGLYCOSIDE PHOSPHOTRANSFERASE DOMAIN-CONTAINING PROTEIN"/>
    <property type="match status" value="1"/>
</dbReference>
<dbReference type="OrthoDB" id="8300194at2759"/>
<evidence type="ECO:0008006" key="3">
    <source>
        <dbReference type="Google" id="ProtNLM"/>
    </source>
</evidence>
<evidence type="ECO:0000313" key="1">
    <source>
        <dbReference type="EMBL" id="QSS63294.1"/>
    </source>
</evidence>
<evidence type="ECO:0000313" key="2">
    <source>
        <dbReference type="Proteomes" id="UP000663671"/>
    </source>
</evidence>
<dbReference type="AlphaFoldDB" id="A0A8A1MF90"/>
<sequence length="196" mass="22353">MVSLTARSTVTVSMFRANLGKLKNLHCASSPLLLFISPANRSAFNPFIVFKGLFSPLSRDAGVSRMDHSLQKVAGYGQDISNSILGIPRAIRLDDHDIMKFVAANTTIPVPKIYETKFDEEQNTFYIIMDYMCTENRWTNPRNILVNEDGDIAAVLDWEWAGWFPEYWDVVQMFTDLPSKKQMPEYAKHLRSSLSH</sequence>
<name>A0A8A1MF90_AJECA</name>
<dbReference type="Proteomes" id="UP000663671">
    <property type="component" value="Chromosome 1"/>
</dbReference>
<dbReference type="SUPFAM" id="SSF56112">
    <property type="entry name" value="Protein kinase-like (PK-like)"/>
    <property type="match status" value="1"/>
</dbReference>
<dbReference type="InterPro" id="IPR011009">
    <property type="entry name" value="Kinase-like_dom_sf"/>
</dbReference>
<dbReference type="PANTHER" id="PTHR21310">
    <property type="entry name" value="AMINOGLYCOSIDE PHOSPHOTRANSFERASE-RELATED-RELATED"/>
    <property type="match status" value="1"/>
</dbReference>
<dbReference type="EMBL" id="CP069114">
    <property type="protein sequence ID" value="QSS63294.1"/>
    <property type="molecule type" value="Genomic_DNA"/>
</dbReference>
<proteinExistence type="predicted"/>
<dbReference type="InterPro" id="IPR051678">
    <property type="entry name" value="AGP_Transferase"/>
</dbReference>
<accession>A0A8A1MF90</accession>
<reference evidence="1" key="1">
    <citation type="submission" date="2021-01" db="EMBL/GenBank/DDBJ databases">
        <title>Chromosome-level genome assembly of a human fungal pathogen reveals clustering of transcriptionally co-regulated genes.</title>
        <authorList>
            <person name="Voorhies M."/>
            <person name="Cohen S."/>
            <person name="Shea T.P."/>
            <person name="Petrus S."/>
            <person name="Munoz J.F."/>
            <person name="Poplawski S."/>
            <person name="Goldman W.E."/>
            <person name="Michael T."/>
            <person name="Cuomo C.A."/>
            <person name="Sil A."/>
            <person name="Beyhan S."/>
        </authorList>
    </citation>
    <scope>NUCLEOTIDE SEQUENCE</scope>
    <source>
        <strain evidence="1">WU24</strain>
    </source>
</reference>